<evidence type="ECO:0000259" key="2">
    <source>
        <dbReference type="SMART" id="SM00278"/>
    </source>
</evidence>
<dbReference type="SMART" id="SM00382">
    <property type="entry name" value="AAA"/>
    <property type="match status" value="1"/>
</dbReference>
<evidence type="ECO:0008006" key="7">
    <source>
        <dbReference type="Google" id="ProtNLM"/>
    </source>
</evidence>
<dbReference type="EMBL" id="CAMXCT030000535">
    <property type="protein sequence ID" value="CAL4767386.1"/>
    <property type="molecule type" value="Genomic_DNA"/>
</dbReference>
<feature type="domain" description="Helix-hairpin-helix DNA-binding motif class 1" evidence="2">
    <location>
        <begin position="759"/>
        <end position="778"/>
    </location>
</feature>
<dbReference type="InterPro" id="IPR001270">
    <property type="entry name" value="ClpA/B"/>
</dbReference>
<keyword evidence="6" id="KW-1185">Reference proteome</keyword>
<reference evidence="4" key="1">
    <citation type="submission" date="2022-10" db="EMBL/GenBank/DDBJ databases">
        <authorList>
            <person name="Chen Y."/>
            <person name="Dougan E. K."/>
            <person name="Chan C."/>
            <person name="Rhodes N."/>
            <person name="Thang M."/>
        </authorList>
    </citation>
    <scope>NUCLEOTIDE SEQUENCE</scope>
</reference>
<dbReference type="EMBL" id="CAMXCT020000535">
    <property type="protein sequence ID" value="CAL1133449.1"/>
    <property type="molecule type" value="Genomic_DNA"/>
</dbReference>
<dbReference type="InterPro" id="IPR010994">
    <property type="entry name" value="RuvA_2-like"/>
</dbReference>
<dbReference type="GO" id="GO:0006281">
    <property type="term" value="P:DNA repair"/>
    <property type="evidence" value="ECO:0007669"/>
    <property type="project" value="InterPro"/>
</dbReference>
<dbReference type="SMART" id="SM00278">
    <property type="entry name" value="HhH1"/>
    <property type="match status" value="2"/>
</dbReference>
<dbReference type="GO" id="GO:0003677">
    <property type="term" value="F:DNA binding"/>
    <property type="evidence" value="ECO:0007669"/>
    <property type="project" value="InterPro"/>
</dbReference>
<protein>
    <recommendedName>
        <fullName evidence="7">AAA+ ATPase domain-containing protein</fullName>
    </recommendedName>
</protein>
<dbReference type="PANTHER" id="PTHR32204">
    <property type="entry name" value="ATPASE RAVA"/>
    <property type="match status" value="1"/>
</dbReference>
<dbReference type="Pfam" id="PF20030">
    <property type="entry name" value="bpMoxR"/>
    <property type="match status" value="1"/>
</dbReference>
<feature type="region of interest" description="Disordered" evidence="1">
    <location>
        <begin position="58"/>
        <end position="78"/>
    </location>
</feature>
<evidence type="ECO:0000259" key="3">
    <source>
        <dbReference type="SMART" id="SM00382"/>
    </source>
</evidence>
<gene>
    <name evidence="4" type="ORF">C1SCF055_LOCUS7982</name>
</gene>
<dbReference type="GO" id="GO:0005524">
    <property type="term" value="F:ATP binding"/>
    <property type="evidence" value="ECO:0007669"/>
    <property type="project" value="InterPro"/>
</dbReference>
<dbReference type="InterPro" id="IPR050513">
    <property type="entry name" value="RavA_ATPases"/>
</dbReference>
<dbReference type="InterPro" id="IPR003593">
    <property type="entry name" value="AAA+_ATPase"/>
</dbReference>
<dbReference type="Pfam" id="PF14520">
    <property type="entry name" value="HHH_5"/>
    <property type="match status" value="1"/>
</dbReference>
<evidence type="ECO:0000313" key="6">
    <source>
        <dbReference type="Proteomes" id="UP001152797"/>
    </source>
</evidence>
<dbReference type="PANTHER" id="PTHR32204:SF0">
    <property type="entry name" value="ATPASE RAVA"/>
    <property type="match status" value="1"/>
</dbReference>
<proteinExistence type="predicted"/>
<dbReference type="EMBL" id="CAMXCT010000535">
    <property type="protein sequence ID" value="CAI3980074.1"/>
    <property type="molecule type" value="Genomic_DNA"/>
</dbReference>
<feature type="region of interest" description="Disordered" evidence="1">
    <location>
        <begin position="813"/>
        <end position="833"/>
    </location>
</feature>
<dbReference type="Gene3D" id="1.10.150.20">
    <property type="entry name" value="5' to 3' exonuclease, C-terminal subdomain"/>
    <property type="match status" value="1"/>
</dbReference>
<dbReference type="AlphaFoldDB" id="A0A9P1FK14"/>
<dbReference type="SUPFAM" id="SSF47781">
    <property type="entry name" value="RuvA domain 2-like"/>
    <property type="match status" value="1"/>
</dbReference>
<evidence type="ECO:0000313" key="5">
    <source>
        <dbReference type="EMBL" id="CAL1133449.1"/>
    </source>
</evidence>
<dbReference type="InterPro" id="IPR045427">
    <property type="entry name" value="MoxR"/>
</dbReference>
<evidence type="ECO:0000256" key="1">
    <source>
        <dbReference type="SAM" id="MobiDB-lite"/>
    </source>
</evidence>
<dbReference type="PRINTS" id="PR00300">
    <property type="entry name" value="CLPPROTEASEA"/>
</dbReference>
<dbReference type="Gene3D" id="3.40.50.300">
    <property type="entry name" value="P-loop containing nucleotide triphosphate hydrolases"/>
    <property type="match status" value="1"/>
</dbReference>
<dbReference type="Pfam" id="PF17868">
    <property type="entry name" value="AAA_lid_8"/>
    <property type="match status" value="1"/>
</dbReference>
<sequence>MQPGLEPWFGSAGKAPYLQAAGAKRQTAGPELSRKQHVPRDGMIIASVLAWLRQSPRCSKTGRRNRGGPERAPGGTSLLSCLPEDEIDEIPEAFAIGDWPPSGAPKLTLNTETTETVQLGHWKINSALLDVLDVAHRAAKDMGHLCISEEATVLGLFSSHIAPALCGSTTVAMARCLAELSLRRVPRRREVFTSPCLRLREHQLPLGQCSQEAVMEAAQWQQMLGHEPAVLAPEHLALALLSEYGTNGYRKNGGVMIRILQSLQVRLVDVRVAVLDVLPGPAAASYVESERMRSKSAKMLTEPGRTVQPSFRQSDWPKLLSDALKSLTAGLTERKNEAKLLLLAAVAGEHVLLIGPPGTGKSLLARRLAALCQGKCFEHLMTSFTTPEEILGPISLLALQEDKVLRKAKNYLPEADVAFLDEVFKASPGVLNSLVSVLNERVVDNGSERCKIPLWCLVGASNELPDTPVMDALYDRFLLRSHVSYISDTGLRGFLAQELTDTSSVQAGQDGQDGQDNDFTSFTSFDCKDCQEACRAAQQVAVPSRLLRMVGALRRHLEEAQPKKLISDRSLAKAMRLLQVAAFTMGAQEVSEIDLLLLRHIFEGSGQHGADGSMVVKWLLEHCFSRHEEDVLRTVQRGLRQIQAKAKGAKSRAKRILLQKLQMIHRVVEEQVGLWHRAEASIHYRLRIAGLKSKEAGFSWLEPGDVQKMADKLLPQVRQVIGFCESLRSQVMLYFGLLEADESAASLPSNTLGYEVDEQALLEVPGIGRVLAQLLLSRFGSLEAVLEAAETDATELTSIPGIGPRRLQQIRAHAKAQTSAERREHSSGEKGDMPHTCQFLSGFTCFGPKLLEFIATMITSHHCSPRRFLQARCRK</sequence>
<accession>A0A9P1FK14</accession>
<dbReference type="Proteomes" id="UP001152797">
    <property type="component" value="Unassembled WGS sequence"/>
</dbReference>
<feature type="domain" description="Helix-hairpin-helix DNA-binding motif class 1" evidence="2">
    <location>
        <begin position="794"/>
        <end position="813"/>
    </location>
</feature>
<dbReference type="SUPFAM" id="SSF52540">
    <property type="entry name" value="P-loop containing nucleoside triphosphate hydrolases"/>
    <property type="match status" value="1"/>
</dbReference>
<dbReference type="InterPro" id="IPR036628">
    <property type="entry name" value="Clp_N_dom_sf"/>
</dbReference>
<dbReference type="Gene3D" id="1.10.1780.10">
    <property type="entry name" value="Clp, N-terminal domain"/>
    <property type="match status" value="1"/>
</dbReference>
<evidence type="ECO:0000313" key="4">
    <source>
        <dbReference type="EMBL" id="CAI3980074.1"/>
    </source>
</evidence>
<comment type="caution">
    <text evidence="4">The sequence shown here is derived from an EMBL/GenBank/DDBJ whole genome shotgun (WGS) entry which is preliminary data.</text>
</comment>
<dbReference type="CDD" id="cd00009">
    <property type="entry name" value="AAA"/>
    <property type="match status" value="1"/>
</dbReference>
<dbReference type="InterPro" id="IPR003583">
    <property type="entry name" value="Hlx-hairpin-Hlx_DNA-bd_motif"/>
</dbReference>
<name>A0A9P1FK14_9DINO</name>
<reference evidence="5" key="2">
    <citation type="submission" date="2024-04" db="EMBL/GenBank/DDBJ databases">
        <authorList>
            <person name="Chen Y."/>
            <person name="Shah S."/>
            <person name="Dougan E. K."/>
            <person name="Thang M."/>
            <person name="Chan C."/>
        </authorList>
    </citation>
    <scope>NUCLEOTIDE SEQUENCE [LARGE SCALE GENOMIC DNA]</scope>
</reference>
<feature type="compositionally biased region" description="Basic and acidic residues" evidence="1">
    <location>
        <begin position="820"/>
        <end position="833"/>
    </location>
</feature>
<dbReference type="InterPro" id="IPR041538">
    <property type="entry name" value="RavA-like_AAA_lid"/>
</dbReference>
<dbReference type="InterPro" id="IPR027417">
    <property type="entry name" value="P-loop_NTPase"/>
</dbReference>
<organism evidence="4">
    <name type="scientific">Cladocopium goreaui</name>
    <dbReference type="NCBI Taxonomy" id="2562237"/>
    <lineage>
        <taxon>Eukaryota</taxon>
        <taxon>Sar</taxon>
        <taxon>Alveolata</taxon>
        <taxon>Dinophyceae</taxon>
        <taxon>Suessiales</taxon>
        <taxon>Symbiodiniaceae</taxon>
        <taxon>Cladocopium</taxon>
    </lineage>
</organism>
<dbReference type="OrthoDB" id="47330at2759"/>
<feature type="domain" description="AAA+ ATPase" evidence="3">
    <location>
        <begin position="347"/>
        <end position="487"/>
    </location>
</feature>